<sequence length="561" mass="57867">MNTPPAVPPFEVGVDERPRRFVARVIFSLPRVTIPAMLLAIVWQVGESAVPVVMGLAIDRALATGNAGQLGLWLGVLAALYIALTAAAGLSLRLTAHAVQLLQHRIRGTLSIGVLHPSGGAAHAPDGGVVSVMTNDVARLSNAVILVIIPVSRIMAIGFIAASLLVTHWLLGLVVLIGAPVAVWLMGVLSGRLSRDTREYQALLASTVGQATDLVAGYRVVKGVRAEAEATRRYRQASRLTLVGATRNAGLLGRFLMGSGVVSGTFVAAVMGLAGWFAVDGQLSIGGLITAVGLAQALLPQIQAIASISIPNLANARAAAAHILDVLRDKATSTPKTTNTGVREITALPALEVSASGATIRVEPGELVGVRAGDKTAARLVEALLDPRAGGGETRLDGVAARELSPAEFRSRVTVAPHRATLFSGTLRDNVAVTAGAPERVDAAVRAAACDDFAPDLDVPAGEGGNRLSGGQRQRIALARALASDAPVLVLHDPTTAVDAVTEHAIAGRLRGARAGRSTLLIASAPALLAACDRVVDLLGEEPALDRTALDKSVFDKPGTP</sequence>
<dbReference type="GO" id="GO:0005524">
    <property type="term" value="F:ATP binding"/>
    <property type="evidence" value="ECO:0007669"/>
    <property type="project" value="InterPro"/>
</dbReference>
<evidence type="ECO:0000256" key="1">
    <source>
        <dbReference type="ARBA" id="ARBA00004651"/>
    </source>
</evidence>
<evidence type="ECO:0000313" key="8">
    <source>
        <dbReference type="EMBL" id="RAK36481.1"/>
    </source>
</evidence>
<feature type="transmembrane region" description="Helical" evidence="5">
    <location>
        <begin position="70"/>
        <end position="92"/>
    </location>
</feature>
<feature type="domain" description="ABC transmembrane type-1" evidence="7">
    <location>
        <begin position="36"/>
        <end position="307"/>
    </location>
</feature>
<comment type="caution">
    <text evidence="8">The sequence shown here is derived from an EMBL/GenBank/DDBJ whole genome shotgun (WGS) entry which is preliminary data.</text>
</comment>
<reference evidence="8 9" key="1">
    <citation type="submission" date="2018-06" db="EMBL/GenBank/DDBJ databases">
        <title>Genomic Encyclopedia of Type Strains, Phase III (KMG-III): the genomes of soil and plant-associated and newly described type strains.</title>
        <authorList>
            <person name="Whitman W."/>
        </authorList>
    </citation>
    <scope>NUCLEOTIDE SEQUENCE [LARGE SCALE GENOMIC DNA]</scope>
    <source>
        <strain evidence="8 9">CGMCC 4.7090</strain>
    </source>
</reference>
<dbReference type="PROSITE" id="PS50893">
    <property type="entry name" value="ABC_TRANSPORTER_2"/>
    <property type="match status" value="1"/>
</dbReference>
<feature type="transmembrane region" description="Helical" evidence="5">
    <location>
        <begin position="255"/>
        <end position="277"/>
    </location>
</feature>
<proteinExistence type="predicted"/>
<dbReference type="SUPFAM" id="SSF52540">
    <property type="entry name" value="P-loop containing nucleoside triphosphate hydrolases"/>
    <property type="match status" value="1"/>
</dbReference>
<dbReference type="GO" id="GO:0015421">
    <property type="term" value="F:ABC-type oligopeptide transporter activity"/>
    <property type="evidence" value="ECO:0007669"/>
    <property type="project" value="TreeGrafter"/>
</dbReference>
<keyword evidence="3 5" id="KW-1133">Transmembrane helix</keyword>
<accession>A0A327ZB02</accession>
<dbReference type="RefSeq" id="WP_220091346.1">
    <property type="nucleotide sequence ID" value="NZ_JACHWI010000007.1"/>
</dbReference>
<organism evidence="8 9">
    <name type="scientific">Actinoplanes lutulentus</name>
    <dbReference type="NCBI Taxonomy" id="1287878"/>
    <lineage>
        <taxon>Bacteria</taxon>
        <taxon>Bacillati</taxon>
        <taxon>Actinomycetota</taxon>
        <taxon>Actinomycetes</taxon>
        <taxon>Micromonosporales</taxon>
        <taxon>Micromonosporaceae</taxon>
        <taxon>Actinoplanes</taxon>
    </lineage>
</organism>
<gene>
    <name evidence="8" type="ORF">B0I29_10870</name>
</gene>
<keyword evidence="9" id="KW-1185">Reference proteome</keyword>
<protein>
    <submittedName>
        <fullName evidence="8">ABC-type multidrug transport system fused ATPase/permease subunit</fullName>
    </submittedName>
</protein>
<dbReference type="InterPro" id="IPR039421">
    <property type="entry name" value="Type_1_exporter"/>
</dbReference>
<dbReference type="InterPro" id="IPR003439">
    <property type="entry name" value="ABC_transporter-like_ATP-bd"/>
</dbReference>
<feature type="transmembrane region" description="Helical" evidence="5">
    <location>
        <begin position="143"/>
        <end position="162"/>
    </location>
</feature>
<dbReference type="SUPFAM" id="SSF90123">
    <property type="entry name" value="ABC transporter transmembrane region"/>
    <property type="match status" value="1"/>
</dbReference>
<dbReference type="InterPro" id="IPR011527">
    <property type="entry name" value="ABC1_TM_dom"/>
</dbReference>
<evidence type="ECO:0000313" key="9">
    <source>
        <dbReference type="Proteomes" id="UP000249341"/>
    </source>
</evidence>
<dbReference type="InterPro" id="IPR017871">
    <property type="entry name" value="ABC_transporter-like_CS"/>
</dbReference>
<evidence type="ECO:0000256" key="2">
    <source>
        <dbReference type="ARBA" id="ARBA00022692"/>
    </source>
</evidence>
<evidence type="ECO:0000256" key="4">
    <source>
        <dbReference type="ARBA" id="ARBA00023136"/>
    </source>
</evidence>
<evidence type="ECO:0000256" key="3">
    <source>
        <dbReference type="ARBA" id="ARBA00022989"/>
    </source>
</evidence>
<evidence type="ECO:0000259" key="7">
    <source>
        <dbReference type="PROSITE" id="PS50929"/>
    </source>
</evidence>
<evidence type="ECO:0000256" key="5">
    <source>
        <dbReference type="SAM" id="Phobius"/>
    </source>
</evidence>
<dbReference type="Gene3D" id="1.20.1560.10">
    <property type="entry name" value="ABC transporter type 1, transmembrane domain"/>
    <property type="match status" value="1"/>
</dbReference>
<dbReference type="InterPro" id="IPR036640">
    <property type="entry name" value="ABC1_TM_sf"/>
</dbReference>
<dbReference type="GO" id="GO:0005886">
    <property type="term" value="C:plasma membrane"/>
    <property type="evidence" value="ECO:0007669"/>
    <property type="project" value="UniProtKB-SubCell"/>
</dbReference>
<dbReference type="CDD" id="cd07346">
    <property type="entry name" value="ABC_6TM_exporters"/>
    <property type="match status" value="1"/>
</dbReference>
<feature type="transmembrane region" description="Helical" evidence="5">
    <location>
        <begin position="21"/>
        <end position="45"/>
    </location>
</feature>
<dbReference type="EMBL" id="QLMJ01000008">
    <property type="protein sequence ID" value="RAK36481.1"/>
    <property type="molecule type" value="Genomic_DNA"/>
</dbReference>
<comment type="subcellular location">
    <subcellularLocation>
        <location evidence="1">Cell membrane</location>
        <topology evidence="1">Multi-pass membrane protein</topology>
    </subcellularLocation>
</comment>
<dbReference type="PANTHER" id="PTHR43394">
    <property type="entry name" value="ATP-DEPENDENT PERMEASE MDL1, MITOCHONDRIAL"/>
    <property type="match status" value="1"/>
</dbReference>
<keyword evidence="4 5" id="KW-0472">Membrane</keyword>
<dbReference type="PROSITE" id="PS50929">
    <property type="entry name" value="ABC_TM1F"/>
    <property type="match status" value="1"/>
</dbReference>
<dbReference type="PROSITE" id="PS00211">
    <property type="entry name" value="ABC_TRANSPORTER_1"/>
    <property type="match status" value="1"/>
</dbReference>
<dbReference type="AlphaFoldDB" id="A0A327ZB02"/>
<feature type="domain" description="ABC transporter" evidence="6">
    <location>
        <begin position="340"/>
        <end position="558"/>
    </location>
</feature>
<feature type="transmembrane region" description="Helical" evidence="5">
    <location>
        <begin position="168"/>
        <end position="189"/>
    </location>
</feature>
<dbReference type="Proteomes" id="UP000249341">
    <property type="component" value="Unassembled WGS sequence"/>
</dbReference>
<dbReference type="Pfam" id="PF00005">
    <property type="entry name" value="ABC_tran"/>
    <property type="match status" value="1"/>
</dbReference>
<evidence type="ECO:0000259" key="6">
    <source>
        <dbReference type="PROSITE" id="PS50893"/>
    </source>
</evidence>
<dbReference type="Pfam" id="PF00664">
    <property type="entry name" value="ABC_membrane"/>
    <property type="match status" value="1"/>
</dbReference>
<dbReference type="InterPro" id="IPR027417">
    <property type="entry name" value="P-loop_NTPase"/>
</dbReference>
<dbReference type="Gene3D" id="3.40.50.300">
    <property type="entry name" value="P-loop containing nucleotide triphosphate hydrolases"/>
    <property type="match status" value="1"/>
</dbReference>
<name>A0A327ZB02_9ACTN</name>
<keyword evidence="2 5" id="KW-0812">Transmembrane</keyword>
<dbReference type="PANTHER" id="PTHR43394:SF1">
    <property type="entry name" value="ATP-BINDING CASSETTE SUB-FAMILY B MEMBER 10, MITOCHONDRIAL"/>
    <property type="match status" value="1"/>
</dbReference>
<dbReference type="GO" id="GO:0016887">
    <property type="term" value="F:ATP hydrolysis activity"/>
    <property type="evidence" value="ECO:0007669"/>
    <property type="project" value="InterPro"/>
</dbReference>